<gene>
    <name evidence="1" type="ORF">GCM10023321_15300</name>
</gene>
<dbReference type="PROSITE" id="PS51257">
    <property type="entry name" value="PROKAR_LIPOPROTEIN"/>
    <property type="match status" value="1"/>
</dbReference>
<evidence type="ECO:0000313" key="2">
    <source>
        <dbReference type="Proteomes" id="UP001428817"/>
    </source>
</evidence>
<dbReference type="PANTHER" id="PTHR38643">
    <property type="entry name" value="PURINE NUCLEOSIDE PERMEASE C285.05-RELATED"/>
    <property type="match status" value="1"/>
</dbReference>
<dbReference type="Proteomes" id="UP001428817">
    <property type="component" value="Unassembled WGS sequence"/>
</dbReference>
<dbReference type="SUPFAM" id="SSF53167">
    <property type="entry name" value="Purine and uridine phosphorylases"/>
    <property type="match status" value="1"/>
</dbReference>
<dbReference type="Pfam" id="PF06516">
    <property type="entry name" value="NUP"/>
    <property type="match status" value="1"/>
</dbReference>
<dbReference type="Gene3D" id="3.40.50.1580">
    <property type="entry name" value="Nucleoside phosphorylase domain"/>
    <property type="match status" value="1"/>
</dbReference>
<organism evidence="1 2">
    <name type="scientific">Pseudonocardia eucalypti</name>
    <dbReference type="NCBI Taxonomy" id="648755"/>
    <lineage>
        <taxon>Bacteria</taxon>
        <taxon>Bacillati</taxon>
        <taxon>Actinomycetota</taxon>
        <taxon>Actinomycetes</taxon>
        <taxon>Pseudonocardiales</taxon>
        <taxon>Pseudonocardiaceae</taxon>
        <taxon>Pseudonocardia</taxon>
    </lineage>
</organism>
<dbReference type="RefSeq" id="WP_185064220.1">
    <property type="nucleotide sequence ID" value="NZ_BAABJP010000007.1"/>
</dbReference>
<accession>A0ABP9PQ51</accession>
<dbReference type="InterPro" id="IPR035994">
    <property type="entry name" value="Nucleoside_phosphorylase_sf"/>
</dbReference>
<sequence length="306" mass="33014">MRGVLALVLVAVLAGCGSPAPEPFPVRVLVITMFPVETEPWLAREPLSVTVPVAHVKDPLRCAPNGLCVAVIGQGKANAATSMTEILNSPAVDLTKAYFLTAGIAGVAPRSGTLGFAAWARWVVDWDLGHHVTEQSAPDVPHGYLPYDDQGSNVFRLNQDLVNRAYQLTRALPLLDTPEAEENRTHYPGQAGQKPYTALCDTMTGDDYWAGADLSAKADYITAIWTRNDGRYCTSQMEDSAVATALSRHGYLDRYLSLRTASDFDQPYAGQSVRDVLAKFPGASAAVENAYRVGSAVAHNLVDQPR</sequence>
<protein>
    <recommendedName>
        <fullName evidence="3">Purine nucleoside permease</fullName>
    </recommendedName>
</protein>
<evidence type="ECO:0000313" key="1">
    <source>
        <dbReference type="EMBL" id="GAA5150271.1"/>
    </source>
</evidence>
<dbReference type="PANTHER" id="PTHR38643:SF1">
    <property type="entry name" value="PURINE NUCLEOSIDE PERMEASE C285.05-RELATED"/>
    <property type="match status" value="1"/>
</dbReference>
<name>A0ABP9PQ51_9PSEU</name>
<comment type="caution">
    <text evidence="1">The sequence shown here is derived from an EMBL/GenBank/DDBJ whole genome shotgun (WGS) entry which is preliminary data.</text>
</comment>
<dbReference type="PIRSF" id="PIRSF013171">
    <property type="entry name" value="Pur_nuclsid_perm"/>
    <property type="match status" value="1"/>
</dbReference>
<evidence type="ECO:0008006" key="3">
    <source>
        <dbReference type="Google" id="ProtNLM"/>
    </source>
</evidence>
<dbReference type="EMBL" id="BAABJP010000007">
    <property type="protein sequence ID" value="GAA5150271.1"/>
    <property type="molecule type" value="Genomic_DNA"/>
</dbReference>
<reference evidence="2" key="1">
    <citation type="journal article" date="2019" name="Int. J. Syst. Evol. Microbiol.">
        <title>The Global Catalogue of Microorganisms (GCM) 10K type strain sequencing project: providing services to taxonomists for standard genome sequencing and annotation.</title>
        <authorList>
            <consortium name="The Broad Institute Genomics Platform"/>
            <consortium name="The Broad Institute Genome Sequencing Center for Infectious Disease"/>
            <person name="Wu L."/>
            <person name="Ma J."/>
        </authorList>
    </citation>
    <scope>NUCLEOTIDE SEQUENCE [LARGE SCALE GENOMIC DNA]</scope>
    <source>
        <strain evidence="2">JCM 18303</strain>
    </source>
</reference>
<proteinExistence type="predicted"/>
<keyword evidence="2" id="KW-1185">Reference proteome</keyword>
<dbReference type="InterPro" id="IPR009486">
    <property type="entry name" value="Pur_nuclsid_perm"/>
</dbReference>